<comment type="similarity">
    <text evidence="6">Belongs to the DEAD box helicase family. DEAH subfamily. DDX11/CHL1 sub-subfamily.</text>
</comment>
<dbReference type="GO" id="GO:0003924">
    <property type="term" value="F:GTPase activity"/>
    <property type="evidence" value="ECO:0007669"/>
    <property type="project" value="InterPro"/>
</dbReference>
<evidence type="ECO:0000256" key="28">
    <source>
        <dbReference type="SAM" id="Phobius"/>
    </source>
</evidence>
<evidence type="ECO:0000313" key="30">
    <source>
        <dbReference type="EMBL" id="KAB5574217.1"/>
    </source>
</evidence>
<feature type="domain" description="Helicase ATP-binding" evidence="29">
    <location>
        <begin position="874"/>
        <end position="1355"/>
    </location>
</feature>
<comment type="cofactor">
    <cofactor evidence="1">
        <name>[4Fe-4S] cluster</name>
        <dbReference type="ChEBI" id="CHEBI:49883"/>
    </cofactor>
</comment>
<feature type="transmembrane region" description="Helical" evidence="28">
    <location>
        <begin position="776"/>
        <end position="795"/>
    </location>
</feature>
<feature type="compositionally biased region" description="Basic and acidic residues" evidence="27">
    <location>
        <begin position="566"/>
        <end position="582"/>
    </location>
</feature>
<dbReference type="GO" id="GO:0005524">
    <property type="term" value="F:ATP binding"/>
    <property type="evidence" value="ECO:0007669"/>
    <property type="project" value="UniProtKB-KW"/>
</dbReference>
<evidence type="ECO:0000256" key="19">
    <source>
        <dbReference type="ARBA" id="ARBA00023134"/>
    </source>
</evidence>
<feature type="transmembrane region" description="Helical" evidence="28">
    <location>
        <begin position="322"/>
        <end position="344"/>
    </location>
</feature>
<feature type="transmembrane region" description="Helical" evidence="28">
    <location>
        <begin position="531"/>
        <end position="553"/>
    </location>
</feature>
<keyword evidence="21" id="KW-0413">Isomerase</keyword>
<dbReference type="PANTHER" id="PTHR11472:SF41">
    <property type="entry name" value="ATP-DEPENDENT DNA HELICASE DDX11-RELATED"/>
    <property type="match status" value="1"/>
</dbReference>
<evidence type="ECO:0000256" key="2">
    <source>
        <dbReference type="ARBA" id="ARBA00004123"/>
    </source>
</evidence>
<evidence type="ECO:0000313" key="31">
    <source>
        <dbReference type="Proteomes" id="UP000326939"/>
    </source>
</evidence>
<sequence>MATRRRMLLKVIILGDSGVGKTSLMNQYVNRKFSNQYKATIGADFLTKEVKFEDRMFTLQIWDTAGQERFQSLGVAFYRGADCCVLVYDVNVMKSFENLNNWREEFLIQASPSDPENFPFIVLGNKIDVDGGNSRVVSEKKAKAWCAAKGNIPYFETSAKEGFNVDAAFQCIAKNALKNEPEEEIYLPDTIDVAGGGRQQASTGCESSSGPSGKIDLQKQNHHQAVNFSKTFCIIEKPYFKNTVQNMDLSKPVVWLNMIGGGGFVLKGNSFTIVKSFKETLSSGIVTESWTGFFGLRTDTPRSYINRKSMRNLMARIQPKHWVLKLLGAILSGSLVAVSILVFAEPSLTQEGSTTGEAESHRAMRILSLVREKGRVGLHACLAGKSSISLACDLHIKLWGFLQFLFGSISMFCLEVRTTLKLFLEEMRFGWKIVLGSIIGFFGAACGSVGGVGGGGIFVPMLSLIIGFDTKSATAMSKCMITGGAAATVYYNLKLRHPTLELPIIDYDLALLFQPMLVLGISIGVALNVIFANWMITILLIVLFIVTSTKAFFKGVETWKKETKTKKEATRSLESNDDRNEEVVGEPPPCGPTGGAQTETKEYKKEQVSIIENVYWKELALLVAVWVIILALQIGKNYSTTCSMAYWLLNILQIPVAFGVSSYEAFCLYKGRRKIASKGDAVTIWKVRQLVLYCIIGLLAGIVGGHAWTWWRVHFGSSFPGDGNPPSGAVSHLHINLNIENSFTQVSSATATFAMMFSASMSVVEYYLLKRFPVPYALYYFAVATVAALVGQHVVRKLISILGRASLIIFTLAFTIFLSALLLGTLFLKAYPCFLAGLSLAPAASSSSSPVGTEFDSAPRRDRHFDLRPKRDREMEFRGFPYEPYSIQIDFMKALYNSLNQGGVSILESPTGTGKTLSIICSTLQWVFDRRQQDKSKVQVQSPHHSTDDAHIGSDDEPDWLRNFVPIKDNLTQEKKINKKLGFGECDRRRNRKESCKDLFSRDLEEDCNKRGENKSLRKKNDGVELSDDEFLLDEYESEEEGALGDGKSKRKAGGISIGSSSDEERQEDGSDEEEEEEKAFKIYFCSRTHSQLSQFIKELRKTLFANEINVVCLGSRKNFCINEEVLKLGSSVRVNERCLELQNKKNEVSKIKVYGLFLAELVSEMESYFLGSEDAIQPHKHLIELFLPHVCMQNFGAGGRIRRTKASSGCPMLRKHKLQKEFRNETSQDGALDIEDLVHIGRRIGTCPYYGSRSMVPAADLVVLPYQSLLSKSSRESLGLNLKNSIIVIDEAHNLADSLTSMYDAKITSSQLECVHSHIEKYFTRFCNRLGPGNRRYIQTLMVLTRAFLQTLDNKKDLSNVNNCQVEEIDADMKAVCDTSIAINDFLFSLDIDNINLVKLVQYIKESNLVHKVSGYGEKVVASSQEGLALNRNGGCGEEGSTLSSFRALVDMLISLTNNDGDGRMIISKMRSTCSGLQGGFLKYVMLTGEKIFSEIVDEAHAVVLAGGTLQPIEETRERLFPWLPPNQLHLFSCSHIVPPESILPIAVSRGPSGQSFDFSYSSRSSLVMIKELGILLCNLVAVVPEGIVVFFSSFEYEGQVYDAWKKLGILERVMKKKHVFREPRSNSDVELVLKEYKDTINGLSSGTKEDGARHNGAVLLAVVGGKISEGINFSDGMGRCIVMVGLPYPSPSDVELMERVKYIESLGEPNCGKRPEISVGEHYYNGDVQTAFSILRSCRRRGKEYYENLCMKAVNQSIGRAIRHINDYAAILLVDMRYASDSSKRSFSHPTNKLPLWIKDRLVSATNNYALKKRWWEGNLASLVLPKLDPGRVEHETGADLGTVLHNESPAKKTSLKKDTIRG</sequence>
<dbReference type="EMBL" id="VDCV01000001">
    <property type="protein sequence ID" value="KAB5574217.1"/>
    <property type="molecule type" value="Genomic_DNA"/>
</dbReference>
<dbReference type="InterPro" id="IPR027417">
    <property type="entry name" value="P-loop_NTPase"/>
</dbReference>
<dbReference type="NCBIfam" id="TIGR00604">
    <property type="entry name" value="rad3"/>
    <property type="match status" value="1"/>
</dbReference>
<feature type="transmembrane region" description="Helical" evidence="28">
    <location>
        <begin position="690"/>
        <end position="711"/>
    </location>
</feature>
<dbReference type="PROSITE" id="PS51419">
    <property type="entry name" value="RAB"/>
    <property type="match status" value="1"/>
</dbReference>
<evidence type="ECO:0000256" key="24">
    <source>
        <dbReference type="ARBA" id="ARBA00023289"/>
    </source>
</evidence>
<dbReference type="InterPro" id="IPR002781">
    <property type="entry name" value="TM_pro_TauE-like"/>
</dbReference>
<keyword evidence="24" id="KW-0636">Prenylation</keyword>
<evidence type="ECO:0000256" key="20">
    <source>
        <dbReference type="ARBA" id="ARBA00023136"/>
    </source>
</evidence>
<keyword evidence="17" id="KW-0408">Iron</keyword>
<evidence type="ECO:0000256" key="11">
    <source>
        <dbReference type="ARBA" id="ARBA00022741"/>
    </source>
</evidence>
<dbReference type="PROSITE" id="PS51193">
    <property type="entry name" value="HELICASE_ATP_BIND_2"/>
    <property type="match status" value="1"/>
</dbReference>
<dbReference type="GO" id="GO:0005634">
    <property type="term" value="C:nucleus"/>
    <property type="evidence" value="ECO:0007669"/>
    <property type="project" value="UniProtKB-SubCell"/>
</dbReference>
<evidence type="ECO:0000256" key="21">
    <source>
        <dbReference type="ARBA" id="ARBA00023235"/>
    </source>
</evidence>
<evidence type="ECO:0000256" key="15">
    <source>
        <dbReference type="ARBA" id="ARBA00022927"/>
    </source>
</evidence>
<dbReference type="PRINTS" id="PR00449">
    <property type="entry name" value="RASTRNSFRMNG"/>
</dbReference>
<dbReference type="PROSITE" id="PS51421">
    <property type="entry name" value="RAS"/>
    <property type="match status" value="1"/>
</dbReference>
<keyword evidence="10" id="KW-0479">Metal-binding</keyword>
<dbReference type="InterPro" id="IPR006555">
    <property type="entry name" value="ATP-dep_Helicase_C"/>
</dbReference>
<dbReference type="GO" id="GO:0051536">
    <property type="term" value="F:iron-sulfur cluster binding"/>
    <property type="evidence" value="ECO:0007669"/>
    <property type="project" value="UniProtKB-KW"/>
</dbReference>
<evidence type="ECO:0000256" key="7">
    <source>
        <dbReference type="ARBA" id="ARBA00022448"/>
    </source>
</evidence>
<evidence type="ECO:0000256" key="13">
    <source>
        <dbReference type="ARBA" id="ARBA00022806"/>
    </source>
</evidence>
<feature type="compositionally biased region" description="Basic and acidic residues" evidence="27">
    <location>
        <begin position="945"/>
        <end position="954"/>
    </location>
</feature>
<dbReference type="InterPro" id="IPR010614">
    <property type="entry name" value="RAD3-like_helicase_DEAD"/>
</dbReference>
<reference evidence="31" key="1">
    <citation type="journal article" date="2019" name="Gigascience">
        <title>De novo genome assembly of the endangered Acer yangbiense, a plant species with extremely small populations endemic to Yunnan Province, China.</title>
        <authorList>
            <person name="Yang J."/>
            <person name="Wariss H.M."/>
            <person name="Tao L."/>
            <person name="Zhang R."/>
            <person name="Yun Q."/>
            <person name="Hollingsworth P."/>
            <person name="Dao Z."/>
            <person name="Luo G."/>
            <person name="Guo H."/>
            <person name="Ma Y."/>
            <person name="Sun W."/>
        </authorList>
    </citation>
    <scope>NUCLEOTIDE SEQUENCE [LARGE SCALE GENOMIC DNA]</scope>
    <source>
        <strain evidence="31">cv. br00</strain>
    </source>
</reference>
<evidence type="ECO:0000256" key="5">
    <source>
        <dbReference type="ARBA" id="ARBA00006270"/>
    </source>
</evidence>
<dbReference type="Proteomes" id="UP000326939">
    <property type="component" value="Chromosome 1"/>
</dbReference>
<dbReference type="GO" id="GO:0005886">
    <property type="term" value="C:plasma membrane"/>
    <property type="evidence" value="ECO:0007669"/>
    <property type="project" value="UniProtKB-SubCell"/>
</dbReference>
<keyword evidence="8" id="KW-0488">Methylation</keyword>
<dbReference type="Pfam" id="PF01925">
    <property type="entry name" value="TauE"/>
    <property type="match status" value="1"/>
</dbReference>
<evidence type="ECO:0000256" key="16">
    <source>
        <dbReference type="ARBA" id="ARBA00022989"/>
    </source>
</evidence>
<evidence type="ECO:0000256" key="12">
    <source>
        <dbReference type="ARBA" id="ARBA00022801"/>
    </source>
</evidence>
<dbReference type="InterPro" id="IPR013020">
    <property type="entry name" value="Rad3/Chl1-like"/>
</dbReference>
<feature type="region of interest" description="Disordered" evidence="27">
    <location>
        <begin position="566"/>
        <end position="600"/>
    </location>
</feature>
<evidence type="ECO:0000256" key="8">
    <source>
        <dbReference type="ARBA" id="ARBA00022481"/>
    </source>
</evidence>
<keyword evidence="14" id="KW-0067">ATP-binding</keyword>
<dbReference type="GO" id="GO:0006139">
    <property type="term" value="P:nucleobase-containing compound metabolic process"/>
    <property type="evidence" value="ECO:0007669"/>
    <property type="project" value="InterPro"/>
</dbReference>
<evidence type="ECO:0000256" key="26">
    <source>
        <dbReference type="ARBA" id="ARBA00068531"/>
    </source>
</evidence>
<dbReference type="InterPro" id="IPR014001">
    <property type="entry name" value="Helicase_ATP-bd"/>
</dbReference>
<dbReference type="Pfam" id="PF06733">
    <property type="entry name" value="DEAD_2"/>
    <property type="match status" value="1"/>
</dbReference>
<dbReference type="Pfam" id="PF00071">
    <property type="entry name" value="Ras"/>
    <property type="match status" value="1"/>
</dbReference>
<accession>A0A5N5P4N4</accession>
<keyword evidence="16 28" id="KW-1133">Transmembrane helix</keyword>
<dbReference type="NCBIfam" id="TIGR00231">
    <property type="entry name" value="small_GTP"/>
    <property type="match status" value="1"/>
</dbReference>
<feature type="transmembrane region" description="Helical" evidence="28">
    <location>
        <begin position="434"/>
        <end position="467"/>
    </location>
</feature>
<dbReference type="InterPro" id="IPR006554">
    <property type="entry name" value="Helicase-like_DEXD_c2"/>
</dbReference>
<dbReference type="InterPro" id="IPR001806">
    <property type="entry name" value="Small_GTPase"/>
</dbReference>
<evidence type="ECO:0000256" key="1">
    <source>
        <dbReference type="ARBA" id="ARBA00001966"/>
    </source>
</evidence>
<evidence type="ECO:0000256" key="22">
    <source>
        <dbReference type="ARBA" id="ARBA00023242"/>
    </source>
</evidence>
<comment type="subcellular location">
    <subcellularLocation>
        <location evidence="4">Cell membrane</location>
        <topology evidence="4">Lipid-anchor</topology>
        <orientation evidence="4">Cytoplasmic side</orientation>
    </subcellularLocation>
    <subcellularLocation>
        <location evidence="3">Membrane</location>
        <topology evidence="3">Multi-pass membrane protein</topology>
    </subcellularLocation>
    <subcellularLocation>
        <location evidence="2">Nucleus</location>
    </subcellularLocation>
</comment>
<feature type="transmembrane region" description="Helical" evidence="28">
    <location>
        <begin position="807"/>
        <end position="828"/>
    </location>
</feature>
<dbReference type="PANTHER" id="PTHR11472">
    <property type="entry name" value="DNA REPAIR DEAD HELICASE RAD3/XP-D SUBFAMILY MEMBER"/>
    <property type="match status" value="1"/>
</dbReference>
<dbReference type="FunFam" id="3.40.50.300:FF:000295">
    <property type="entry name" value="Ras-related protein Rab7"/>
    <property type="match status" value="1"/>
</dbReference>
<feature type="transmembrane region" description="Helical" evidence="28">
    <location>
        <begin position="396"/>
        <end position="414"/>
    </location>
</feature>
<dbReference type="SMART" id="SM00487">
    <property type="entry name" value="DEXDc"/>
    <property type="match status" value="1"/>
</dbReference>
<dbReference type="GO" id="GO:0006974">
    <property type="term" value="P:DNA damage response"/>
    <property type="evidence" value="ECO:0007669"/>
    <property type="project" value="UniProtKB-ARBA"/>
</dbReference>
<dbReference type="InterPro" id="IPR014013">
    <property type="entry name" value="Helic_SF1/SF2_ATP-bd_DinG/Rad3"/>
</dbReference>
<dbReference type="PROSITE" id="PS51420">
    <property type="entry name" value="RHO"/>
    <property type="match status" value="1"/>
</dbReference>
<feature type="region of interest" description="Disordered" evidence="27">
    <location>
        <begin position="1039"/>
        <end position="1073"/>
    </location>
</feature>
<evidence type="ECO:0000256" key="6">
    <source>
        <dbReference type="ARBA" id="ARBA00008435"/>
    </source>
</evidence>
<dbReference type="InterPro" id="IPR005225">
    <property type="entry name" value="Small_GTP-bd"/>
</dbReference>
<evidence type="ECO:0000256" key="10">
    <source>
        <dbReference type="ARBA" id="ARBA00022723"/>
    </source>
</evidence>
<keyword evidence="11" id="KW-0547">Nucleotide-binding</keyword>
<evidence type="ECO:0000259" key="29">
    <source>
        <dbReference type="PROSITE" id="PS51193"/>
    </source>
</evidence>
<dbReference type="Pfam" id="PF13307">
    <property type="entry name" value="Helicase_C_2"/>
    <property type="match status" value="1"/>
</dbReference>
<dbReference type="CDD" id="cd18788">
    <property type="entry name" value="SF2_C_XPD"/>
    <property type="match status" value="1"/>
</dbReference>
<evidence type="ECO:0000256" key="18">
    <source>
        <dbReference type="ARBA" id="ARBA00023014"/>
    </source>
</evidence>
<dbReference type="CDD" id="cd01862">
    <property type="entry name" value="Rab7"/>
    <property type="match status" value="1"/>
</dbReference>
<keyword evidence="31" id="KW-1185">Reference proteome</keyword>
<keyword evidence="18" id="KW-0411">Iron-sulfur</keyword>
<keyword evidence="23" id="KW-0449">Lipoprotein</keyword>
<dbReference type="GO" id="GO:0003677">
    <property type="term" value="F:DNA binding"/>
    <property type="evidence" value="ECO:0007669"/>
    <property type="project" value="InterPro"/>
</dbReference>
<name>A0A5N5P4N4_9ROSI</name>
<dbReference type="SMART" id="SM00174">
    <property type="entry name" value="RHO"/>
    <property type="match status" value="1"/>
</dbReference>
<feature type="region of interest" description="Disordered" evidence="27">
    <location>
        <begin position="935"/>
        <end position="957"/>
    </location>
</feature>
<dbReference type="SMART" id="SM00488">
    <property type="entry name" value="DEXDc2"/>
    <property type="match status" value="1"/>
</dbReference>
<gene>
    <name evidence="30" type="ORF">DKX38_001411</name>
</gene>
<dbReference type="PROSITE" id="PS00690">
    <property type="entry name" value="DEAH_ATP_HELICASE"/>
    <property type="match status" value="1"/>
</dbReference>
<dbReference type="GO" id="GO:0003678">
    <property type="term" value="F:DNA helicase activity"/>
    <property type="evidence" value="ECO:0007669"/>
    <property type="project" value="InterPro"/>
</dbReference>
<comment type="similarity">
    <text evidence="5">Belongs to the small GTPase superfamily. Rab family.</text>
</comment>
<dbReference type="InterPro" id="IPR045028">
    <property type="entry name" value="DinG/Rad3-like"/>
</dbReference>
<keyword evidence="22" id="KW-0539">Nucleus</keyword>
<evidence type="ECO:0000256" key="27">
    <source>
        <dbReference type="SAM" id="MobiDB-lite"/>
    </source>
</evidence>
<evidence type="ECO:0000256" key="9">
    <source>
        <dbReference type="ARBA" id="ARBA00022692"/>
    </source>
</evidence>
<keyword evidence="9 28" id="KW-0812">Transmembrane</keyword>
<feature type="transmembrane region" description="Helical" evidence="28">
    <location>
        <begin position="614"/>
        <end position="634"/>
    </location>
</feature>
<comment type="caution">
    <text evidence="30">The sequence shown here is derived from an EMBL/GenBank/DDBJ whole genome shotgun (WGS) entry which is preliminary data.</text>
</comment>
<dbReference type="SMART" id="SM00175">
    <property type="entry name" value="RAB"/>
    <property type="match status" value="1"/>
</dbReference>
<protein>
    <recommendedName>
        <fullName evidence="26">Ras-related protein Rab7</fullName>
    </recommendedName>
</protein>
<dbReference type="GO" id="GO:0015031">
    <property type="term" value="P:protein transport"/>
    <property type="evidence" value="ECO:0007669"/>
    <property type="project" value="UniProtKB-KW"/>
</dbReference>
<keyword evidence="13" id="KW-0347">Helicase</keyword>
<keyword evidence="20 28" id="KW-0472">Membrane</keyword>
<dbReference type="SMART" id="SM00173">
    <property type="entry name" value="RAS"/>
    <property type="match status" value="1"/>
</dbReference>
<keyword evidence="12" id="KW-0378">Hydrolase</keyword>
<keyword evidence="15" id="KW-0653">Protein transport</keyword>
<evidence type="ECO:0000256" key="17">
    <source>
        <dbReference type="ARBA" id="ARBA00023004"/>
    </source>
</evidence>
<dbReference type="SMART" id="SM00491">
    <property type="entry name" value="HELICc2"/>
    <property type="match status" value="1"/>
</dbReference>
<keyword evidence="19" id="KW-0342">GTP-binding</keyword>
<organism evidence="30 31">
    <name type="scientific">Salix brachista</name>
    <dbReference type="NCBI Taxonomy" id="2182728"/>
    <lineage>
        <taxon>Eukaryota</taxon>
        <taxon>Viridiplantae</taxon>
        <taxon>Streptophyta</taxon>
        <taxon>Embryophyta</taxon>
        <taxon>Tracheophyta</taxon>
        <taxon>Spermatophyta</taxon>
        <taxon>Magnoliopsida</taxon>
        <taxon>eudicotyledons</taxon>
        <taxon>Gunneridae</taxon>
        <taxon>Pentapetalae</taxon>
        <taxon>rosids</taxon>
        <taxon>fabids</taxon>
        <taxon>Malpighiales</taxon>
        <taxon>Salicaceae</taxon>
        <taxon>Saliceae</taxon>
        <taxon>Salix</taxon>
    </lineage>
</organism>
<evidence type="ECO:0000256" key="25">
    <source>
        <dbReference type="ARBA" id="ARBA00025673"/>
    </source>
</evidence>
<evidence type="ECO:0000256" key="4">
    <source>
        <dbReference type="ARBA" id="ARBA00004342"/>
    </source>
</evidence>
<evidence type="ECO:0000256" key="23">
    <source>
        <dbReference type="ARBA" id="ARBA00023288"/>
    </source>
</evidence>
<dbReference type="SUPFAM" id="SSF52540">
    <property type="entry name" value="P-loop containing nucleoside triphosphate hydrolases"/>
    <property type="match status" value="2"/>
</dbReference>
<comment type="function">
    <text evidence="25">Protein transport. Probably involved in vesicular traffic.</text>
</comment>
<dbReference type="Gene3D" id="3.40.50.300">
    <property type="entry name" value="P-loop containing nucleotide triphosphate hydrolases"/>
    <property type="match status" value="4"/>
</dbReference>
<feature type="transmembrane region" description="Helical" evidence="28">
    <location>
        <begin position="646"/>
        <end position="669"/>
    </location>
</feature>
<dbReference type="GO" id="GO:0046872">
    <property type="term" value="F:metal ion binding"/>
    <property type="evidence" value="ECO:0007669"/>
    <property type="project" value="UniProtKB-KW"/>
</dbReference>
<proteinExistence type="inferred from homology"/>
<dbReference type="GO" id="GO:0005525">
    <property type="term" value="F:GTP binding"/>
    <property type="evidence" value="ECO:0007669"/>
    <property type="project" value="UniProtKB-KW"/>
</dbReference>
<keyword evidence="7" id="KW-0813">Transport</keyword>
<evidence type="ECO:0000256" key="14">
    <source>
        <dbReference type="ARBA" id="ARBA00022840"/>
    </source>
</evidence>
<dbReference type="GO" id="GO:0034085">
    <property type="term" value="P:establishment of sister chromatid cohesion"/>
    <property type="evidence" value="ECO:0007669"/>
    <property type="project" value="TreeGrafter"/>
</dbReference>
<evidence type="ECO:0000256" key="3">
    <source>
        <dbReference type="ARBA" id="ARBA00004141"/>
    </source>
</evidence>
<dbReference type="InterPro" id="IPR002464">
    <property type="entry name" value="DNA/RNA_helicase_DEAH_CS"/>
</dbReference>
<dbReference type="SMART" id="SM00176">
    <property type="entry name" value="RAN"/>
    <property type="match status" value="1"/>
</dbReference>